<dbReference type="KEGG" id="fcy:FRACYDRAFT_164906"/>
<evidence type="ECO:0000313" key="2">
    <source>
        <dbReference type="Proteomes" id="UP000095751"/>
    </source>
</evidence>
<dbReference type="AlphaFoldDB" id="A0A1E7ERY6"/>
<organism evidence="1 2">
    <name type="scientific">Fragilariopsis cylindrus CCMP1102</name>
    <dbReference type="NCBI Taxonomy" id="635003"/>
    <lineage>
        <taxon>Eukaryota</taxon>
        <taxon>Sar</taxon>
        <taxon>Stramenopiles</taxon>
        <taxon>Ochrophyta</taxon>
        <taxon>Bacillariophyta</taxon>
        <taxon>Bacillariophyceae</taxon>
        <taxon>Bacillariophycidae</taxon>
        <taxon>Bacillariales</taxon>
        <taxon>Bacillariaceae</taxon>
        <taxon>Fragilariopsis</taxon>
    </lineage>
</organism>
<keyword evidence="2" id="KW-1185">Reference proteome</keyword>
<dbReference type="OrthoDB" id="509720at2759"/>
<dbReference type="EMBL" id="KV784379">
    <property type="protein sequence ID" value="OEU08731.1"/>
    <property type="molecule type" value="Genomic_DNA"/>
</dbReference>
<feature type="non-terminal residue" evidence="1">
    <location>
        <position position="81"/>
    </location>
</feature>
<dbReference type="InParanoid" id="A0A1E7ERY6"/>
<evidence type="ECO:0000313" key="1">
    <source>
        <dbReference type="EMBL" id="OEU08731.1"/>
    </source>
</evidence>
<protein>
    <submittedName>
        <fullName evidence="1">Uncharacterized protein</fullName>
    </submittedName>
</protein>
<gene>
    <name evidence="1" type="ORF">FRACYDRAFT_164906</name>
</gene>
<name>A0A1E7ERY6_9STRA</name>
<sequence length="81" mass="9515">PTSFGWTFTGGVEASRVEFFERRINMGRVKLDWFYTTATVKTILEHPSTGRNQLFRNTVTSDQFVQIMTNPRVHTDRGYRR</sequence>
<proteinExistence type="predicted"/>
<feature type="non-terminal residue" evidence="1">
    <location>
        <position position="1"/>
    </location>
</feature>
<reference evidence="1 2" key="1">
    <citation type="submission" date="2016-09" db="EMBL/GenBank/DDBJ databases">
        <title>Extensive genetic diversity and differential bi-allelic expression allows diatom success in the polar Southern Ocean.</title>
        <authorList>
            <consortium name="DOE Joint Genome Institute"/>
            <person name="Mock T."/>
            <person name="Otillar R.P."/>
            <person name="Strauss J."/>
            <person name="Dupont C."/>
            <person name="Frickenhaus S."/>
            <person name="Maumus F."/>
            <person name="Mcmullan M."/>
            <person name="Sanges R."/>
            <person name="Schmutz J."/>
            <person name="Toseland A."/>
            <person name="Valas R."/>
            <person name="Veluchamy A."/>
            <person name="Ward B.J."/>
            <person name="Allen A."/>
            <person name="Barry K."/>
            <person name="Falciatore A."/>
            <person name="Ferrante M."/>
            <person name="Fortunato A.E."/>
            <person name="Gloeckner G."/>
            <person name="Gruber A."/>
            <person name="Hipkin R."/>
            <person name="Janech M."/>
            <person name="Kroth P."/>
            <person name="Leese F."/>
            <person name="Lindquist E."/>
            <person name="Lyon B.R."/>
            <person name="Martin J."/>
            <person name="Mayer C."/>
            <person name="Parker M."/>
            <person name="Quesneville H."/>
            <person name="Raymond J."/>
            <person name="Uhlig C."/>
            <person name="Valentin K.U."/>
            <person name="Worden A.Z."/>
            <person name="Armbrust E.V."/>
            <person name="Bowler C."/>
            <person name="Green B."/>
            <person name="Moulton V."/>
            <person name="Van Oosterhout C."/>
            <person name="Grigoriev I."/>
        </authorList>
    </citation>
    <scope>NUCLEOTIDE SEQUENCE [LARGE SCALE GENOMIC DNA]</scope>
    <source>
        <strain evidence="1 2">CCMP1102</strain>
    </source>
</reference>
<dbReference type="Proteomes" id="UP000095751">
    <property type="component" value="Unassembled WGS sequence"/>
</dbReference>
<accession>A0A1E7ERY6</accession>